<protein>
    <submittedName>
        <fullName evidence="4">Uncharacterized protein</fullName>
    </submittedName>
</protein>
<keyword evidence="2" id="KW-0812">Transmembrane</keyword>
<dbReference type="Proteomes" id="UP001054857">
    <property type="component" value="Unassembled WGS sequence"/>
</dbReference>
<proteinExistence type="predicted"/>
<feature type="region of interest" description="Disordered" evidence="1">
    <location>
        <begin position="2675"/>
        <end position="2704"/>
    </location>
</feature>
<organism evidence="4 5">
    <name type="scientific">Astrephomene gubernaculifera</name>
    <dbReference type="NCBI Taxonomy" id="47775"/>
    <lineage>
        <taxon>Eukaryota</taxon>
        <taxon>Viridiplantae</taxon>
        <taxon>Chlorophyta</taxon>
        <taxon>core chlorophytes</taxon>
        <taxon>Chlorophyceae</taxon>
        <taxon>CS clade</taxon>
        <taxon>Chlamydomonadales</taxon>
        <taxon>Astrephomenaceae</taxon>
        <taxon>Astrephomene</taxon>
    </lineage>
</organism>
<feature type="region of interest" description="Disordered" evidence="1">
    <location>
        <begin position="2234"/>
        <end position="2275"/>
    </location>
</feature>
<evidence type="ECO:0000313" key="5">
    <source>
        <dbReference type="Proteomes" id="UP001054857"/>
    </source>
</evidence>
<keyword evidence="2" id="KW-0472">Membrane</keyword>
<name>A0AAD3DTU0_9CHLO</name>
<keyword evidence="5" id="KW-1185">Reference proteome</keyword>
<feature type="region of interest" description="Disordered" evidence="1">
    <location>
        <begin position="2424"/>
        <end position="2445"/>
    </location>
</feature>
<feature type="chain" id="PRO_5041909384" evidence="3">
    <location>
        <begin position="38"/>
        <end position="2704"/>
    </location>
</feature>
<feature type="region of interest" description="Disordered" evidence="1">
    <location>
        <begin position="347"/>
        <end position="370"/>
    </location>
</feature>
<evidence type="ECO:0000256" key="3">
    <source>
        <dbReference type="SAM" id="SignalP"/>
    </source>
</evidence>
<feature type="compositionally biased region" description="Polar residues" evidence="1">
    <location>
        <begin position="2485"/>
        <end position="2511"/>
    </location>
</feature>
<sequence length="2704" mass="282354">MLNPAWRASSSVQRGLPAIASSLALLLLSLTVADCLAVGNAGAGVANGSPPAKAAVYMRKGADVLDLQWDLAPRQLVRQLKQLGYEPLEIEDSNLGENESASKLVERVLMSLPHGSTYVIPAQHGLQFYSEAENMDAVSSFLKAGGLVILLDANDEDSEAARQFITQALQYEGGWTSCKATGDNGHSSLGVPKAVMPYAHSFLPSAGSDSPGSAAWPTQLEDARLLRVNSWCHSADKRALTWPLYTTGDMKHVGVQAFGKLDVPGAVVWLGYSWRDGPRQEWGALLEKLIHDFAEGRYFATPHTSHIFSTGVDDDSASIGDVLAADHEDAASVDTLLEAVPAVSEHTEKAVPAVSEDTEKAVPAVSEHTEKAVPATSEHMEKAIANDTEETIMSATSEHTEARAKAAVYMRNGADVLDLQWDLAPKQLVRQLKLLGVNPVQIEDSNLAEGDKAATLVEDVLQTLPHGSTYVIPAQHGLQFYSEAEDMEAVSSFLKAGGLVILLDANDEDGEAARQFITQALQYEGEWSSCKATGDNGHSSLGVPKAVMPYAHSFLPSAGSDSPGSAAWPIQLEDARLLRVNSWCHSADKRALTWPLYTTGDMKHVAVQAFGKLDVPGAVVWLGYSWRDGPRQEWGALLKKLIHDFAQGRYFATPHTSHTFSTGVDDDSASIGDVLAADHEDAASVDTLLEAVPAVSEDTEKAVPVVSEHTEKAVPVVSEHTEKAIANDTEETIMSATSEHTEARAKAAVYMRNGADVLDLQWDLAPKQLVRQLKLHGVNPVQIEDSNLAESDKAATLVEDVLQTLPHGSTYVIPAQHGLQFYSEAENMEAVSSFLKAGGLVILLDANDADGEAARQFITNALEYQGGWTTCGRTGDNGHSSLGVPKAVMPYAHSFLPSAGSDSTGSAAWPTQLEDARLLRVNSWCHSADKRALTWPLYTTGDMKHVAVQAFGKLDVPGAVVWLGYSWRDGPRQEWGALLKKLIHDFAQGRYFATPHTSHTFSTGIDDDSASIADAFADDDDASMDTLLEEVPGISEGTEDIVRRFLEVTPATYPPPPTPAATSPCTTCQTCLSAMAPVASIALGSTNASVRASTFLASCLAASYSAASCNSIAASILSGTTNLAARAGLLCSSLGACSTASSCTALTATRLTAGSSTTLTGSLDLCAAEGVSGGTGTTLPSTAVMTAGSCRATSDCAVNATGYVCEFAANATSKQTCECTNGRDVCRNVGTCNAYCSLNSTLATIANLNAGSTTCDPAASTAQCGALETCMAVRTCQRWVCDATAQQLKQQACSGLCQPLALTPVSAQVANDGQSVAITLGASAASFGLVACSGVFDDASTAALGGSGALCSVSGMTLTARLTSSATLLAGQQLSLRNSGSLVSAINSTRAFNGSVSVAACKSCVVPLPVLTGPTAISTQPCTAVSSLVSAGSQAPVFDASLSADPSGRTTWAHVQWILPAGYGSPASRAVLQGAVDRTNALQSTRDRLRLSLTSSEVSSLGAPAEYRLQVVLESWLGTSANATLAFTTVTVGSKPVVRVVGPTSQTFRIGSGLRAGAEADSPCTGQSLQWRWTSPSGWAGLPAAGVPAQQLYVAAPVPAVHGQTIGMRITANYGGDNTTSSTADVIFTAIGSEPIATLSGPSSDIPNNISFVLNATGSYDPDTTTTLQRLTFTWSCVREDYPSPCFSSSAQGDADSVPGVWSIPPGLLTTNVWHTFTVTVSKEVAAGASALQSSATVKIRPRFSADQYPRGVLYRECAGGVCTGPHGTDSALTMMLVIANGFYDASVEWYIEEIPTVAAIAAAGGKNNSGSSGTYFLTIPSSQLPNNRATATITATMTTPEGLTGLATRTVPLNSAPYCSLAESSAINSTAAAACLSIETLDDTFPTATFVIRGQGWVDGQDSQLRYEFGIRDIRSDGRIVDAVRQISTGLSATITGLLQGDATLYGCALDSWGSRSCGVITVTVKPPAADFDLVAAATAIDVDLVVQWNSEGALLQAGHKLASLLQSATSNSSSGSDTTNTGSITTTADTVAILASLAQVADTQGVALISAILNTTIMEDHDQALTATTFISVIASSTSTTLSDSSRDIIMEAAKVAAATLSNATTTATTSTQFLSHICQLLGISLTTSSTNSTTAASSTVSSSRHRALLQDASNGGAWSDTVSRAISRLRDYRTVVEHLSDTLGDQAVPGASYMAAGDAGVYVSAIALPEPADKDYPMTWARVLAGPEALAAGTSSSSSATRRQAMGTTRTVTPVSHRRSLRDTASASTTSNSAEAEVVLYNEAANNAPGYGINLHYAPISSTMVATALSASLPASMVVLPTGITTVTWNAAPTVNASAVPQLNGYFLIRIPASGYDASKTTACMLYDETNNTAVDNGATFVSYDESTGLVTCRLSGMGSYILTQAQSQLAQEPVKANTTYSNVPSSAGSGNSTIGSQSSTKGSSMLPILLITIACGSFLTVTATCCLIIVVAARRRRRQVSPESSQNFKTYNNPASADGSTDDTSLTPERLTATGDGAPQAFSAEGLPVPPLRPVTPQPERPATPPPPSMATPLDAAALAAAAAAADRPSSSRRLEARTSSPNAPAETIVPPPRQPFVSHKESTVVHLPPIRNPALRREDEEGPIGMEAEEPTAVHLPPIMNPALRREDEEGPIGLEAEEHGAINWSELPHRIGSELGGPSHTANRRENARGWARPPPQA</sequence>
<comment type="caution">
    <text evidence="4">The sequence shown here is derived from an EMBL/GenBank/DDBJ whole genome shotgun (WGS) entry which is preliminary data.</text>
</comment>
<evidence type="ECO:0000256" key="2">
    <source>
        <dbReference type="SAM" id="Phobius"/>
    </source>
</evidence>
<feature type="compositionally biased region" description="Pro residues" evidence="1">
    <location>
        <begin position="2532"/>
        <end position="2554"/>
    </location>
</feature>
<feature type="region of interest" description="Disordered" evidence="1">
    <location>
        <begin position="2483"/>
        <end position="2623"/>
    </location>
</feature>
<keyword evidence="3" id="KW-0732">Signal</keyword>
<feature type="transmembrane region" description="Helical" evidence="2">
    <location>
        <begin position="2450"/>
        <end position="2477"/>
    </location>
</feature>
<evidence type="ECO:0000313" key="4">
    <source>
        <dbReference type="EMBL" id="GFR46952.1"/>
    </source>
</evidence>
<gene>
    <name evidence="4" type="ORF">Agub_g8601</name>
</gene>
<feature type="signal peptide" evidence="3">
    <location>
        <begin position="1"/>
        <end position="37"/>
    </location>
</feature>
<reference evidence="4 5" key="1">
    <citation type="journal article" date="2021" name="Sci. Rep.">
        <title>Genome sequencing of the multicellular alga Astrephomene provides insights into convergent evolution of germ-soma differentiation.</title>
        <authorList>
            <person name="Yamashita S."/>
            <person name="Yamamoto K."/>
            <person name="Matsuzaki R."/>
            <person name="Suzuki S."/>
            <person name="Yamaguchi H."/>
            <person name="Hirooka S."/>
            <person name="Minakuchi Y."/>
            <person name="Miyagishima S."/>
            <person name="Kawachi M."/>
            <person name="Toyoda A."/>
            <person name="Nozaki H."/>
        </authorList>
    </citation>
    <scope>NUCLEOTIDE SEQUENCE [LARGE SCALE GENOMIC DNA]</scope>
    <source>
        <strain evidence="4 5">NIES-4017</strain>
    </source>
</reference>
<dbReference type="EMBL" id="BMAR01000016">
    <property type="protein sequence ID" value="GFR46952.1"/>
    <property type="molecule type" value="Genomic_DNA"/>
</dbReference>
<feature type="compositionally biased region" description="Low complexity" evidence="1">
    <location>
        <begin position="2555"/>
        <end position="2571"/>
    </location>
</feature>
<keyword evidence="2" id="KW-1133">Transmembrane helix</keyword>
<feature type="compositionally biased region" description="Polar residues" evidence="1">
    <location>
        <begin position="2243"/>
        <end position="2257"/>
    </location>
</feature>
<accession>A0AAD3DTU0</accession>
<evidence type="ECO:0000256" key="1">
    <source>
        <dbReference type="SAM" id="MobiDB-lite"/>
    </source>
</evidence>